<organism evidence="1">
    <name type="scientific">marine metagenome</name>
    <dbReference type="NCBI Taxonomy" id="408172"/>
    <lineage>
        <taxon>unclassified sequences</taxon>
        <taxon>metagenomes</taxon>
        <taxon>ecological metagenomes</taxon>
    </lineage>
</organism>
<accession>A0A382LL61</accession>
<evidence type="ECO:0008006" key="2">
    <source>
        <dbReference type="Google" id="ProtNLM"/>
    </source>
</evidence>
<name>A0A382LL61_9ZZZZ</name>
<gene>
    <name evidence="1" type="ORF">METZ01_LOCUS290428</name>
</gene>
<proteinExistence type="predicted"/>
<dbReference type="Pfam" id="PF14385">
    <property type="entry name" value="DUF4416"/>
    <property type="match status" value="1"/>
</dbReference>
<protein>
    <recommendedName>
        <fullName evidence="2">DUF4416 domain-containing protein</fullName>
    </recommendedName>
</protein>
<evidence type="ECO:0000313" key="1">
    <source>
        <dbReference type="EMBL" id="SVC37574.1"/>
    </source>
</evidence>
<dbReference type="InterPro" id="IPR025529">
    <property type="entry name" value="DUF4416"/>
</dbReference>
<dbReference type="EMBL" id="UINC01087850">
    <property type="protein sequence ID" value="SVC37574.1"/>
    <property type="molecule type" value="Genomic_DNA"/>
</dbReference>
<dbReference type="AlphaFoldDB" id="A0A382LL61"/>
<feature type="non-terminal residue" evidence="1">
    <location>
        <position position="1"/>
    </location>
</feature>
<reference evidence="1" key="1">
    <citation type="submission" date="2018-05" db="EMBL/GenBank/DDBJ databases">
        <authorList>
            <person name="Lanie J.A."/>
            <person name="Ng W.-L."/>
            <person name="Kazmierczak K.M."/>
            <person name="Andrzejewski T.M."/>
            <person name="Davidsen T.M."/>
            <person name="Wayne K.J."/>
            <person name="Tettelin H."/>
            <person name="Glass J.I."/>
            <person name="Rusch D."/>
            <person name="Podicherti R."/>
            <person name="Tsui H.-C.T."/>
            <person name="Winkler M.E."/>
        </authorList>
    </citation>
    <scope>NUCLEOTIDE SEQUENCE</scope>
</reference>
<sequence>ADLSLLRKSGHFDTLPWTFPDIRDGRYHSFFEKVRDAFKQDLKAARES</sequence>